<keyword evidence="11 17" id="KW-1133">Transmembrane helix</keyword>
<evidence type="ECO:0000256" key="6">
    <source>
        <dbReference type="ARBA" id="ARBA00022516"/>
    </source>
</evidence>
<evidence type="ECO:0000256" key="10">
    <source>
        <dbReference type="ARBA" id="ARBA00022824"/>
    </source>
</evidence>
<dbReference type="GeneID" id="87875062"/>
<gene>
    <name evidence="18" type="ORF">B0T23DRAFT_383889</name>
</gene>
<dbReference type="PANTHER" id="PTHR12317">
    <property type="entry name" value="DIACYLGLYCEROL O-ACYLTRANSFERASE"/>
    <property type="match status" value="1"/>
</dbReference>
<keyword evidence="9" id="KW-0319">Glycerol metabolism</keyword>
<dbReference type="GO" id="GO:0004144">
    <property type="term" value="F:diacylglycerol O-acyltransferase activity"/>
    <property type="evidence" value="ECO:0007669"/>
    <property type="project" value="UniProtKB-EC"/>
</dbReference>
<dbReference type="EMBL" id="JAULSX010000006">
    <property type="protein sequence ID" value="KAK3488794.1"/>
    <property type="molecule type" value="Genomic_DNA"/>
</dbReference>
<comment type="pathway">
    <text evidence="2">Glycerolipid metabolism; triacylglycerol biosynthesis.</text>
</comment>
<evidence type="ECO:0000256" key="2">
    <source>
        <dbReference type="ARBA" id="ARBA00004771"/>
    </source>
</evidence>
<evidence type="ECO:0000256" key="1">
    <source>
        <dbReference type="ARBA" id="ARBA00004477"/>
    </source>
</evidence>
<evidence type="ECO:0000256" key="5">
    <source>
        <dbReference type="ARBA" id="ARBA00013244"/>
    </source>
</evidence>
<dbReference type="Pfam" id="PF03982">
    <property type="entry name" value="DAGAT"/>
    <property type="match status" value="1"/>
</dbReference>
<dbReference type="GO" id="GO:0006071">
    <property type="term" value="P:glycerol metabolic process"/>
    <property type="evidence" value="ECO:0007669"/>
    <property type="project" value="UniProtKB-KW"/>
</dbReference>
<dbReference type="RefSeq" id="XP_062690501.1">
    <property type="nucleotide sequence ID" value="XM_062837440.1"/>
</dbReference>
<reference evidence="18 19" key="1">
    <citation type="journal article" date="2023" name="Mol. Phylogenet. Evol.">
        <title>Genome-scale phylogeny and comparative genomics of the fungal order Sordariales.</title>
        <authorList>
            <person name="Hensen N."/>
            <person name="Bonometti L."/>
            <person name="Westerberg I."/>
            <person name="Brannstrom I.O."/>
            <person name="Guillou S."/>
            <person name="Cros-Aarteil S."/>
            <person name="Calhoun S."/>
            <person name="Haridas S."/>
            <person name="Kuo A."/>
            <person name="Mondo S."/>
            <person name="Pangilinan J."/>
            <person name="Riley R."/>
            <person name="LaButti K."/>
            <person name="Andreopoulos B."/>
            <person name="Lipzen A."/>
            <person name="Chen C."/>
            <person name="Yan M."/>
            <person name="Daum C."/>
            <person name="Ng V."/>
            <person name="Clum A."/>
            <person name="Steindorff A."/>
            <person name="Ohm R.A."/>
            <person name="Martin F."/>
            <person name="Silar P."/>
            <person name="Natvig D.O."/>
            <person name="Lalanne C."/>
            <person name="Gautier V."/>
            <person name="Ament-Velasquez S.L."/>
            <person name="Kruys A."/>
            <person name="Hutchinson M.I."/>
            <person name="Powell A.J."/>
            <person name="Barry K."/>
            <person name="Miller A.N."/>
            <person name="Grigoriev I.V."/>
            <person name="Debuchy R."/>
            <person name="Gladieux P."/>
            <person name="Hiltunen Thoren M."/>
            <person name="Johannesson H."/>
        </authorList>
    </citation>
    <scope>NUCLEOTIDE SEQUENCE [LARGE SCALE GENOMIC DNA]</scope>
    <source>
        <strain evidence="18 19">FGSC 10403</strain>
    </source>
</reference>
<comment type="pathway">
    <text evidence="3">Lipid metabolism.</text>
</comment>
<evidence type="ECO:0000313" key="18">
    <source>
        <dbReference type="EMBL" id="KAK3488794.1"/>
    </source>
</evidence>
<evidence type="ECO:0000256" key="7">
    <source>
        <dbReference type="ARBA" id="ARBA00022679"/>
    </source>
</evidence>
<dbReference type="InterPro" id="IPR007130">
    <property type="entry name" value="DAGAT"/>
</dbReference>
<feature type="region of interest" description="Disordered" evidence="16">
    <location>
        <begin position="101"/>
        <end position="283"/>
    </location>
</feature>
<dbReference type="AlphaFoldDB" id="A0AAJ0I3C3"/>
<evidence type="ECO:0000256" key="14">
    <source>
        <dbReference type="ARBA" id="ARBA00023315"/>
    </source>
</evidence>
<feature type="compositionally biased region" description="Low complexity" evidence="16">
    <location>
        <begin position="182"/>
        <end position="193"/>
    </location>
</feature>
<comment type="similarity">
    <text evidence="4">Belongs to the diacylglycerol acyltransferase family.</text>
</comment>
<comment type="catalytic activity">
    <reaction evidence="15">
        <text>an acyl-CoA + a 1,2-diacyl-sn-glycerol = a triacyl-sn-glycerol + CoA</text>
        <dbReference type="Rhea" id="RHEA:10868"/>
        <dbReference type="ChEBI" id="CHEBI:17815"/>
        <dbReference type="ChEBI" id="CHEBI:57287"/>
        <dbReference type="ChEBI" id="CHEBI:58342"/>
        <dbReference type="ChEBI" id="CHEBI:64615"/>
        <dbReference type="EC" id="2.3.1.20"/>
    </reaction>
</comment>
<feature type="compositionally biased region" description="Basic and acidic residues" evidence="16">
    <location>
        <begin position="224"/>
        <end position="260"/>
    </location>
</feature>
<feature type="transmembrane region" description="Helical" evidence="17">
    <location>
        <begin position="338"/>
        <end position="356"/>
    </location>
</feature>
<comment type="caution">
    <text evidence="18">The sequence shown here is derived from an EMBL/GenBank/DDBJ whole genome shotgun (WGS) entry which is preliminary data.</text>
</comment>
<keyword evidence="12" id="KW-0443">Lipid metabolism</keyword>
<keyword evidence="19" id="KW-1185">Reference proteome</keyword>
<evidence type="ECO:0000256" key="9">
    <source>
        <dbReference type="ARBA" id="ARBA00022798"/>
    </source>
</evidence>
<sequence length="660" mass="73402">MPYTFVKPPGISSLEHLGWSHLQRLVECEHCFVKSQVRKASAVVNSRTSDHHSAPYLLVGTSQLRPPRSLTTAPSKPVWPILSQGPPLNFLFYRARHGQTSASADRASGTPANQKEKQLHTKTSIPDLKPSTTSVDSDATASASASLGSLNTKASHENPAKMSNKNKRAVTDESADFSISDPATTNPATPSSTQVDGVLETDTPRTEVSQTAGTAPSTGVDYADALKDALKESGTKEGTEERVEDLPQEGAREEPAEKPSRKTVLPIHDDTAREEPSNADHDVRREKQALYDEYPSLYFEGSDNELAQMERDRANAYQAAGIRFAPFNIPLQRRLQTLAVLLHSLIIATTVSFFFFLCAIPLLWPLVIPYLLHMLLSKAASDGKLRFRSERFRHSRIWYFFADYFPAKLHKTHDLSADRKYIFGYHPHGIISHGAYAAFATEALGFSEKFPGITNSLLTLDSNFRIPIYRDYILSMGLRSVSKESITNILSRGGTDGHGAGRAVTIVIGGARESLEAQPGTLRLVLGERKGFVKVAMRTGADIVPVLAFGENDLYDQVSPKSHPYLHRLQMFVLRTLKFTLPFLHGRGIFNYDVGLMPYRRPLNIVVGKPIRVTKRAESDLETSEIDQLHGLYVKELEKMWGRYKDGFAPERIEEMQILK</sequence>
<dbReference type="CDD" id="cd07987">
    <property type="entry name" value="LPLAT_MGAT-like"/>
    <property type="match status" value="1"/>
</dbReference>
<evidence type="ECO:0000256" key="11">
    <source>
        <dbReference type="ARBA" id="ARBA00022989"/>
    </source>
</evidence>
<evidence type="ECO:0000256" key="17">
    <source>
        <dbReference type="SAM" id="Phobius"/>
    </source>
</evidence>
<name>A0AAJ0I3C3_9PEZI</name>
<evidence type="ECO:0000256" key="15">
    <source>
        <dbReference type="ARBA" id="ARBA00048109"/>
    </source>
</evidence>
<evidence type="ECO:0000256" key="12">
    <source>
        <dbReference type="ARBA" id="ARBA00023098"/>
    </source>
</evidence>
<feature type="compositionally biased region" description="Polar residues" evidence="16">
    <location>
        <begin position="206"/>
        <end position="217"/>
    </location>
</feature>
<comment type="subcellular location">
    <subcellularLocation>
        <location evidence="1">Endoplasmic reticulum membrane</location>
        <topology evidence="1">Multi-pass membrane protein</topology>
    </subcellularLocation>
</comment>
<feature type="compositionally biased region" description="Low complexity" evidence="16">
    <location>
        <begin position="131"/>
        <end position="146"/>
    </location>
</feature>
<dbReference type="GO" id="GO:0019432">
    <property type="term" value="P:triglyceride biosynthetic process"/>
    <property type="evidence" value="ECO:0007669"/>
    <property type="project" value="TreeGrafter"/>
</dbReference>
<evidence type="ECO:0000256" key="4">
    <source>
        <dbReference type="ARBA" id="ARBA00005420"/>
    </source>
</evidence>
<feature type="compositionally biased region" description="Basic and acidic residues" evidence="16">
    <location>
        <begin position="267"/>
        <end position="283"/>
    </location>
</feature>
<dbReference type="EC" id="2.3.1.20" evidence="5"/>
<evidence type="ECO:0000256" key="8">
    <source>
        <dbReference type="ARBA" id="ARBA00022692"/>
    </source>
</evidence>
<evidence type="ECO:0000256" key="13">
    <source>
        <dbReference type="ARBA" id="ARBA00023136"/>
    </source>
</evidence>
<keyword evidence="13 17" id="KW-0472">Membrane</keyword>
<evidence type="ECO:0000256" key="3">
    <source>
        <dbReference type="ARBA" id="ARBA00005189"/>
    </source>
</evidence>
<keyword evidence="6" id="KW-0444">Lipid biosynthesis</keyword>
<proteinExistence type="inferred from homology"/>
<keyword evidence="14 18" id="KW-0012">Acyltransferase</keyword>
<dbReference type="PANTHER" id="PTHR12317:SF0">
    <property type="entry name" value="ACYLTRANSFERASE"/>
    <property type="match status" value="1"/>
</dbReference>
<evidence type="ECO:0000256" key="16">
    <source>
        <dbReference type="SAM" id="MobiDB-lite"/>
    </source>
</evidence>
<organism evidence="18 19">
    <name type="scientific">Neurospora hispaniola</name>
    <dbReference type="NCBI Taxonomy" id="588809"/>
    <lineage>
        <taxon>Eukaryota</taxon>
        <taxon>Fungi</taxon>
        <taxon>Dikarya</taxon>
        <taxon>Ascomycota</taxon>
        <taxon>Pezizomycotina</taxon>
        <taxon>Sordariomycetes</taxon>
        <taxon>Sordariomycetidae</taxon>
        <taxon>Sordariales</taxon>
        <taxon>Sordariaceae</taxon>
        <taxon>Neurospora</taxon>
    </lineage>
</organism>
<dbReference type="GO" id="GO:0005789">
    <property type="term" value="C:endoplasmic reticulum membrane"/>
    <property type="evidence" value="ECO:0007669"/>
    <property type="project" value="UniProtKB-SubCell"/>
</dbReference>
<keyword evidence="10" id="KW-0256">Endoplasmic reticulum</keyword>
<keyword evidence="8 17" id="KW-0812">Transmembrane</keyword>
<dbReference type="Proteomes" id="UP001285908">
    <property type="component" value="Unassembled WGS sequence"/>
</dbReference>
<protein>
    <recommendedName>
        <fullName evidence="5">diacylglycerol O-acyltransferase</fullName>
        <ecNumber evidence="5">2.3.1.20</ecNumber>
    </recommendedName>
</protein>
<keyword evidence="7" id="KW-0808">Transferase</keyword>
<evidence type="ECO:0000313" key="19">
    <source>
        <dbReference type="Proteomes" id="UP001285908"/>
    </source>
</evidence>
<accession>A0AAJ0I3C3</accession>